<name>A0A430G1H1_9SPHN</name>
<evidence type="ECO:0000256" key="2">
    <source>
        <dbReference type="ARBA" id="ARBA00022741"/>
    </source>
</evidence>
<dbReference type="InterPro" id="IPR027417">
    <property type="entry name" value="P-loop_NTPase"/>
</dbReference>
<evidence type="ECO:0000313" key="8">
    <source>
        <dbReference type="EMBL" id="RSY81034.1"/>
    </source>
</evidence>
<organism evidence="8 9">
    <name type="scientific">Sphingomonas koreensis</name>
    <dbReference type="NCBI Taxonomy" id="93064"/>
    <lineage>
        <taxon>Bacteria</taxon>
        <taxon>Pseudomonadati</taxon>
        <taxon>Pseudomonadota</taxon>
        <taxon>Alphaproteobacteria</taxon>
        <taxon>Sphingomonadales</taxon>
        <taxon>Sphingomonadaceae</taxon>
        <taxon>Sphingomonas</taxon>
    </lineage>
</organism>
<accession>A0A430G1H1</accession>
<dbReference type="PANTHER" id="PTHR43499:SF1">
    <property type="entry name" value="ABC TRANSPORTER I FAMILY MEMBER 1"/>
    <property type="match status" value="1"/>
</dbReference>
<evidence type="ECO:0000256" key="6">
    <source>
        <dbReference type="ARBA" id="ARBA00023136"/>
    </source>
</evidence>
<sequence>MRGGRLLFEGLSFALDEGGAALVTGPNGAGKSSLIRVAAGLLKPAAGVVAIEGERALLTEAAALDPELPVGKALGFWAGLDGRRDAAEAALKAVGLAHLAPVPVRLLSTGQRRRVGIARVVASGAPVWLLDEPANGLDQAAVAMLGHLISEHRLNGGIVVVATHLPIHIPGAHGVVIGEAA</sequence>
<dbReference type="Pfam" id="PF00005">
    <property type="entry name" value="ABC_tran"/>
    <property type="match status" value="1"/>
</dbReference>
<evidence type="ECO:0000259" key="7">
    <source>
        <dbReference type="PROSITE" id="PS50893"/>
    </source>
</evidence>
<dbReference type="GO" id="GO:0005524">
    <property type="term" value="F:ATP binding"/>
    <property type="evidence" value="ECO:0007669"/>
    <property type="project" value="UniProtKB-KW"/>
</dbReference>
<dbReference type="SUPFAM" id="SSF52540">
    <property type="entry name" value="P-loop containing nucleoside triphosphate hydrolases"/>
    <property type="match status" value="1"/>
</dbReference>
<proteinExistence type="predicted"/>
<comment type="caution">
    <text evidence="8">The sequence shown here is derived from an EMBL/GenBank/DDBJ whole genome shotgun (WGS) entry which is preliminary data.</text>
</comment>
<dbReference type="InterPro" id="IPR003439">
    <property type="entry name" value="ABC_transporter-like_ATP-bd"/>
</dbReference>
<dbReference type="GO" id="GO:0016887">
    <property type="term" value="F:ATP hydrolysis activity"/>
    <property type="evidence" value="ECO:0007669"/>
    <property type="project" value="InterPro"/>
</dbReference>
<keyword evidence="3" id="KW-0201">Cytochrome c-type biogenesis</keyword>
<evidence type="ECO:0000256" key="4">
    <source>
        <dbReference type="ARBA" id="ARBA00022840"/>
    </source>
</evidence>
<dbReference type="AlphaFoldDB" id="A0A430G1H1"/>
<dbReference type="EC" id="3.6.3.41" evidence="8"/>
<keyword evidence="1" id="KW-0813">Transport</keyword>
<keyword evidence="4 8" id="KW-0067">ATP-binding</keyword>
<dbReference type="GO" id="GO:0022857">
    <property type="term" value="F:transmembrane transporter activity"/>
    <property type="evidence" value="ECO:0007669"/>
    <property type="project" value="InterPro"/>
</dbReference>
<evidence type="ECO:0000256" key="1">
    <source>
        <dbReference type="ARBA" id="ARBA00022448"/>
    </source>
</evidence>
<dbReference type="PANTHER" id="PTHR43499">
    <property type="entry name" value="ABC TRANSPORTER I FAMILY MEMBER 1"/>
    <property type="match status" value="1"/>
</dbReference>
<dbReference type="EMBL" id="QQYZ01000015">
    <property type="protein sequence ID" value="RSY81034.1"/>
    <property type="molecule type" value="Genomic_DNA"/>
</dbReference>
<gene>
    <name evidence="8" type="primary">ccmA</name>
    <name evidence="8" type="ORF">DAH66_15170</name>
</gene>
<keyword evidence="5" id="KW-1278">Translocase</keyword>
<dbReference type="Gene3D" id="3.40.50.300">
    <property type="entry name" value="P-loop containing nucleotide triphosphate hydrolases"/>
    <property type="match status" value="1"/>
</dbReference>
<evidence type="ECO:0000313" key="9">
    <source>
        <dbReference type="Proteomes" id="UP000287746"/>
    </source>
</evidence>
<keyword evidence="6" id="KW-0472">Membrane</keyword>
<keyword evidence="2" id="KW-0547">Nucleotide-binding</keyword>
<dbReference type="PROSITE" id="PS50893">
    <property type="entry name" value="ABC_TRANSPORTER_2"/>
    <property type="match status" value="1"/>
</dbReference>
<dbReference type="SMART" id="SM00382">
    <property type="entry name" value="AAA"/>
    <property type="match status" value="1"/>
</dbReference>
<keyword evidence="8" id="KW-0378">Hydrolase</keyword>
<dbReference type="GO" id="GO:0017004">
    <property type="term" value="P:cytochrome complex assembly"/>
    <property type="evidence" value="ECO:0007669"/>
    <property type="project" value="UniProtKB-KW"/>
</dbReference>
<dbReference type="InterPro" id="IPR005895">
    <property type="entry name" value="ABC_transptr_haem_export_CcmA"/>
</dbReference>
<dbReference type="InterPro" id="IPR003593">
    <property type="entry name" value="AAA+_ATPase"/>
</dbReference>
<protein>
    <submittedName>
        <fullName evidence="8">Heme ABC exporter ATP-binding protein CcmA</fullName>
        <ecNumber evidence="8">3.6.3.41</ecNumber>
    </submittedName>
</protein>
<reference evidence="8 9" key="1">
    <citation type="submission" date="2018-07" db="EMBL/GenBank/DDBJ databases">
        <title>Genomic and Epidemiologic Investigation of an Indolent Hospital Outbreak.</title>
        <authorList>
            <person name="Johnson R.C."/>
            <person name="Deming C."/>
            <person name="Conlan S."/>
            <person name="Zellmer C.J."/>
            <person name="Michelin A.V."/>
            <person name="Lee-Lin S."/>
            <person name="Thomas P.J."/>
            <person name="Park M."/>
            <person name="Weingarten R.A."/>
            <person name="Less J."/>
            <person name="Dekker J.P."/>
            <person name="Frank K.M."/>
            <person name="Musser K.A."/>
            <person name="Mcquiston J.R."/>
            <person name="Henderson D.K."/>
            <person name="Lau A.F."/>
            <person name="Palmore T.N."/>
            <person name="Segre J.A."/>
        </authorList>
    </citation>
    <scope>NUCLEOTIDE SEQUENCE [LARGE SCALE GENOMIC DNA]</scope>
    <source>
        <strain evidence="8 9">SK-CDC1_0717</strain>
    </source>
</reference>
<feature type="domain" description="ABC transporter" evidence="7">
    <location>
        <begin position="1"/>
        <end position="179"/>
    </location>
</feature>
<evidence type="ECO:0000256" key="3">
    <source>
        <dbReference type="ARBA" id="ARBA00022748"/>
    </source>
</evidence>
<evidence type="ECO:0000256" key="5">
    <source>
        <dbReference type="ARBA" id="ARBA00022967"/>
    </source>
</evidence>
<dbReference type="Proteomes" id="UP000287746">
    <property type="component" value="Unassembled WGS sequence"/>
</dbReference>
<dbReference type="NCBIfam" id="TIGR01189">
    <property type="entry name" value="ccmA"/>
    <property type="match status" value="1"/>
</dbReference>